<evidence type="ECO:0000313" key="3">
    <source>
        <dbReference type="EMBL" id="CAB3260389.1"/>
    </source>
</evidence>
<dbReference type="Pfam" id="PF00078">
    <property type="entry name" value="RVT_1"/>
    <property type="match status" value="1"/>
</dbReference>
<gene>
    <name evidence="3" type="ORF">APLA_LOCUS17452</name>
</gene>
<dbReference type="CDD" id="cd09077">
    <property type="entry name" value="R1-I-EN"/>
    <property type="match status" value="1"/>
</dbReference>
<feature type="region of interest" description="Disordered" evidence="1">
    <location>
        <begin position="406"/>
        <end position="426"/>
    </location>
</feature>
<dbReference type="InterPro" id="IPR000477">
    <property type="entry name" value="RT_dom"/>
</dbReference>
<dbReference type="Pfam" id="PF14529">
    <property type="entry name" value="Exo_endo_phos_2"/>
    <property type="match status" value="1"/>
</dbReference>
<dbReference type="PROSITE" id="PS50878">
    <property type="entry name" value="RT_POL"/>
    <property type="match status" value="1"/>
</dbReference>
<dbReference type="Proteomes" id="UP000494106">
    <property type="component" value="Unassembled WGS sequence"/>
</dbReference>
<organism evidence="3 4">
    <name type="scientific">Arctia plantaginis</name>
    <name type="common">Wood tiger moth</name>
    <name type="synonym">Phalaena plantaginis</name>
    <dbReference type="NCBI Taxonomy" id="874455"/>
    <lineage>
        <taxon>Eukaryota</taxon>
        <taxon>Metazoa</taxon>
        <taxon>Ecdysozoa</taxon>
        <taxon>Arthropoda</taxon>
        <taxon>Hexapoda</taxon>
        <taxon>Insecta</taxon>
        <taxon>Pterygota</taxon>
        <taxon>Neoptera</taxon>
        <taxon>Endopterygota</taxon>
        <taxon>Lepidoptera</taxon>
        <taxon>Glossata</taxon>
        <taxon>Ditrysia</taxon>
        <taxon>Noctuoidea</taxon>
        <taxon>Erebidae</taxon>
        <taxon>Arctiinae</taxon>
        <taxon>Arctia</taxon>
    </lineage>
</organism>
<dbReference type="InterPro" id="IPR005135">
    <property type="entry name" value="Endo/exonuclease/phosphatase"/>
</dbReference>
<dbReference type="SUPFAM" id="SSF56219">
    <property type="entry name" value="DNase I-like"/>
    <property type="match status" value="1"/>
</dbReference>
<evidence type="ECO:0000313" key="4">
    <source>
        <dbReference type="Proteomes" id="UP000494106"/>
    </source>
</evidence>
<feature type="compositionally biased region" description="Basic residues" evidence="1">
    <location>
        <begin position="1043"/>
        <end position="1057"/>
    </location>
</feature>
<dbReference type="CDD" id="cd01650">
    <property type="entry name" value="RT_nLTR_like"/>
    <property type="match status" value="1"/>
</dbReference>
<dbReference type="GO" id="GO:0003824">
    <property type="term" value="F:catalytic activity"/>
    <property type="evidence" value="ECO:0007669"/>
    <property type="project" value="InterPro"/>
</dbReference>
<accession>A0A8S1BJX9</accession>
<proteinExistence type="predicted"/>
<dbReference type="InterPro" id="IPR036691">
    <property type="entry name" value="Endo/exonu/phosph_ase_sf"/>
</dbReference>
<dbReference type="SUPFAM" id="SSF56672">
    <property type="entry name" value="DNA/RNA polymerases"/>
    <property type="match status" value="1"/>
</dbReference>
<keyword evidence="4" id="KW-1185">Reference proteome</keyword>
<feature type="region of interest" description="Disordered" evidence="1">
    <location>
        <begin position="1036"/>
        <end position="1065"/>
    </location>
</feature>
<dbReference type="PANTHER" id="PTHR19446">
    <property type="entry name" value="REVERSE TRANSCRIPTASES"/>
    <property type="match status" value="1"/>
</dbReference>
<comment type="caution">
    <text evidence="3">The sequence shown here is derived from an EMBL/GenBank/DDBJ whole genome shotgun (WGS) entry which is preliminary data.</text>
</comment>
<dbReference type="Gene3D" id="3.60.10.10">
    <property type="entry name" value="Endonuclease/exonuclease/phosphatase"/>
    <property type="match status" value="1"/>
</dbReference>
<protein>
    <recommendedName>
        <fullName evidence="2">Reverse transcriptase domain-containing protein</fullName>
    </recommendedName>
</protein>
<reference evidence="3 4" key="1">
    <citation type="submission" date="2020-04" db="EMBL/GenBank/DDBJ databases">
        <authorList>
            <person name="Wallbank WR R."/>
            <person name="Pardo Diaz C."/>
            <person name="Kozak K."/>
            <person name="Martin S."/>
            <person name="Jiggins C."/>
            <person name="Moest M."/>
            <person name="Warren A I."/>
            <person name="Byers J.R.P. K."/>
            <person name="Montejo-Kovacevich G."/>
            <person name="Yen C E."/>
        </authorList>
    </citation>
    <scope>NUCLEOTIDE SEQUENCE [LARGE SCALE GENOMIC DNA]</scope>
</reference>
<feature type="domain" description="Reverse transcriptase" evidence="2">
    <location>
        <begin position="479"/>
        <end position="752"/>
    </location>
</feature>
<dbReference type="GO" id="GO:0071897">
    <property type="term" value="P:DNA biosynthetic process"/>
    <property type="evidence" value="ECO:0007669"/>
    <property type="project" value="UniProtKB-ARBA"/>
</dbReference>
<dbReference type="InterPro" id="IPR043502">
    <property type="entry name" value="DNA/RNA_pol_sf"/>
</dbReference>
<evidence type="ECO:0000259" key="2">
    <source>
        <dbReference type="PROSITE" id="PS50878"/>
    </source>
</evidence>
<sequence length="1065" mass="118797">MDPHLRILQVNVGHGADAQDLLLQSMAQWSINIAAIAEPYVHRFLGPAWETDLDGTAALVHGTAAGTPPLAVVARGRGCVAAIVGDIAVVAAYFTPNRNLTEFEQWLAQLAVVVDACRPHPVLVLGDFNAWSQAWGSLRTNPRGRALENWAERFGLVLLNRGAVATFVTARGSSIVDISFACPSLARRVQGWRVVVGEETGSDHRYIRFDVSAPTDGAPVRPAPPEPRWALKRLDRDLLLEAAIVQAWAPAPDRPVDVDDEAQWFREAMTRVCDAAMPRAQPNTARRQVYWWSPEIARLRQACVTARRQWSRFRRGRRRPEDAAAREAELLAGYRVAKRTLQAAIKRAKSEARREMLETLERDPWGRPYRMVRGKMRPWAPPLTRCLQPELLERVVGSLFPTRVVEHTPPQMAPPTALEAPNVDDDDVPEVTGVELRVAVLRLKAKNTAPGPDGIPGRAWVLALVDEALEPRLRGFFSACLERGQFPKLWRTGKLVLIRKEGRPADSPSAYRPIVLLDEVCKLFERVIARRLVKHLVMVGPDLADNQYGFRQGRSTVDAIMRVKALAEEAVSRGEVVLAVSLDIANAFNTMPWSCIREALVYHEVPLYLRRIVGAYLSERAVVYPSRTGLGRREMSCGVPQGSVLGPLLWNIGYDWVLRGAFLDGVAVVCYADDTLVTARGKTHHEATLRATAGVAQVVERIRRLGLEVALHKSEALFFHGLRRKPPEGSSLTVGGTRIGIEPSIKYLGLVLDGRWDFGYHFRGLVPKLVGAARALARLLPNMKGPDDSCRRLYSGVVRSMALYGCPVWAGALKASNVAILRRPQRMLAIRIIRGYRTISFEAASLLAGTPPWDLEARALAALYQWRKEAQELGRCPEIREIDDRKSQLRQVIIGEWRERLGQPSAGHAVIAAVRPVMEDWLERRHGTLSYRLTQVITGKGCFGDHLCLIRKEPTPECHHCDGQTVDTALHTLAECPAWVEQRRDLVAAIGVGVLSLDSLIAAIVRSESAWNSAVSFCEQVMLAKETAERDRERFRTLPARQARARARQRRSLRRRRSQNDLRPP</sequence>
<dbReference type="EMBL" id="CADEBC010000733">
    <property type="protein sequence ID" value="CAB3260389.1"/>
    <property type="molecule type" value="Genomic_DNA"/>
</dbReference>
<dbReference type="OrthoDB" id="415822at2759"/>
<name>A0A8S1BJX9_ARCPL</name>
<dbReference type="AlphaFoldDB" id="A0A8S1BJX9"/>
<evidence type="ECO:0000256" key="1">
    <source>
        <dbReference type="SAM" id="MobiDB-lite"/>
    </source>
</evidence>